<dbReference type="AlphaFoldDB" id="A0A917PSW9"/>
<dbReference type="Proteomes" id="UP000636956">
    <property type="component" value="Unassembled WGS sequence"/>
</dbReference>
<proteinExistence type="predicted"/>
<reference evidence="2" key="2">
    <citation type="submission" date="2020-09" db="EMBL/GenBank/DDBJ databases">
        <authorList>
            <person name="Sun Q."/>
            <person name="Zhou Y."/>
        </authorList>
    </citation>
    <scope>NUCLEOTIDE SEQUENCE</scope>
    <source>
        <strain evidence="2">CGMCC 1.8984</strain>
    </source>
</reference>
<sequence length="66" mass="6782">MLRGHPAVTDAAADEVERRGRLLYLVLGASPLVIRAFSGLTAARTHGAGREKTPAGTSGPLIDTAA</sequence>
<organism evidence="2 3">
    <name type="scientific">Agromyces bauzanensis</name>
    <dbReference type="NCBI Taxonomy" id="1308924"/>
    <lineage>
        <taxon>Bacteria</taxon>
        <taxon>Bacillati</taxon>
        <taxon>Actinomycetota</taxon>
        <taxon>Actinomycetes</taxon>
        <taxon>Micrococcales</taxon>
        <taxon>Microbacteriaceae</taxon>
        <taxon>Agromyces</taxon>
    </lineage>
</organism>
<evidence type="ECO:0000313" key="3">
    <source>
        <dbReference type="Proteomes" id="UP000636956"/>
    </source>
</evidence>
<comment type="caution">
    <text evidence="2">The sequence shown here is derived from an EMBL/GenBank/DDBJ whole genome shotgun (WGS) entry which is preliminary data.</text>
</comment>
<gene>
    <name evidence="2" type="ORF">GCM10011372_31120</name>
</gene>
<keyword evidence="3" id="KW-1185">Reference proteome</keyword>
<feature type="region of interest" description="Disordered" evidence="1">
    <location>
        <begin position="44"/>
        <end position="66"/>
    </location>
</feature>
<accession>A0A917PSW9</accession>
<dbReference type="RefSeq" id="WP_188744323.1">
    <property type="nucleotide sequence ID" value="NZ_BAABFW010000027.1"/>
</dbReference>
<evidence type="ECO:0000313" key="2">
    <source>
        <dbReference type="EMBL" id="GGJ90348.1"/>
    </source>
</evidence>
<reference evidence="2" key="1">
    <citation type="journal article" date="2014" name="Int. J. Syst. Evol. Microbiol.">
        <title>Complete genome sequence of Corynebacterium casei LMG S-19264T (=DSM 44701T), isolated from a smear-ripened cheese.</title>
        <authorList>
            <consortium name="US DOE Joint Genome Institute (JGI-PGF)"/>
            <person name="Walter F."/>
            <person name="Albersmeier A."/>
            <person name="Kalinowski J."/>
            <person name="Ruckert C."/>
        </authorList>
    </citation>
    <scope>NUCLEOTIDE SEQUENCE</scope>
    <source>
        <strain evidence="2">CGMCC 1.8984</strain>
    </source>
</reference>
<protein>
    <submittedName>
        <fullName evidence="2">Uncharacterized protein</fullName>
    </submittedName>
</protein>
<evidence type="ECO:0000256" key="1">
    <source>
        <dbReference type="SAM" id="MobiDB-lite"/>
    </source>
</evidence>
<dbReference type="EMBL" id="BMMD01000021">
    <property type="protein sequence ID" value="GGJ90348.1"/>
    <property type="molecule type" value="Genomic_DNA"/>
</dbReference>
<name>A0A917PSW9_9MICO</name>